<sequence length="88" mass="10330">MPEHRNEVPRQNNICDVIIGWAMHYFCKNYFLFLGFTVWLSRAPALDKFPYIAGLMLQMEGFQTDEARVKVEALMKLQESPDRCMTIN</sequence>
<reference evidence="1" key="1">
    <citation type="journal article" date="2023" name="Mol. Phylogenet. Evol.">
        <title>Genome-scale phylogeny and comparative genomics of the fungal order Sordariales.</title>
        <authorList>
            <person name="Hensen N."/>
            <person name="Bonometti L."/>
            <person name="Westerberg I."/>
            <person name="Brannstrom I.O."/>
            <person name="Guillou S."/>
            <person name="Cros-Aarteil S."/>
            <person name="Calhoun S."/>
            <person name="Haridas S."/>
            <person name="Kuo A."/>
            <person name="Mondo S."/>
            <person name="Pangilinan J."/>
            <person name="Riley R."/>
            <person name="LaButti K."/>
            <person name="Andreopoulos B."/>
            <person name="Lipzen A."/>
            <person name="Chen C."/>
            <person name="Yan M."/>
            <person name="Daum C."/>
            <person name="Ng V."/>
            <person name="Clum A."/>
            <person name="Steindorff A."/>
            <person name="Ohm R.A."/>
            <person name="Martin F."/>
            <person name="Silar P."/>
            <person name="Natvig D.O."/>
            <person name="Lalanne C."/>
            <person name="Gautier V."/>
            <person name="Ament-Velasquez S.L."/>
            <person name="Kruys A."/>
            <person name="Hutchinson M.I."/>
            <person name="Powell A.J."/>
            <person name="Barry K."/>
            <person name="Miller A.N."/>
            <person name="Grigoriev I.V."/>
            <person name="Debuchy R."/>
            <person name="Gladieux P."/>
            <person name="Hiltunen Thoren M."/>
            <person name="Johannesson H."/>
        </authorList>
    </citation>
    <scope>NUCLEOTIDE SEQUENCE</scope>
    <source>
        <strain evidence="1">CBS 990.96</strain>
    </source>
</reference>
<reference evidence="1" key="2">
    <citation type="submission" date="2023-05" db="EMBL/GenBank/DDBJ databases">
        <authorList>
            <consortium name="Lawrence Berkeley National Laboratory"/>
            <person name="Steindorff A."/>
            <person name="Hensen N."/>
            <person name="Bonometti L."/>
            <person name="Westerberg I."/>
            <person name="Brannstrom I.O."/>
            <person name="Guillou S."/>
            <person name="Cros-Aarteil S."/>
            <person name="Calhoun S."/>
            <person name="Haridas S."/>
            <person name="Kuo A."/>
            <person name="Mondo S."/>
            <person name="Pangilinan J."/>
            <person name="Riley R."/>
            <person name="Labutti K."/>
            <person name="Andreopoulos B."/>
            <person name="Lipzen A."/>
            <person name="Chen C."/>
            <person name="Yanf M."/>
            <person name="Daum C."/>
            <person name="Ng V."/>
            <person name="Clum A."/>
            <person name="Ohm R."/>
            <person name="Martin F."/>
            <person name="Silar P."/>
            <person name="Natvig D."/>
            <person name="Lalanne C."/>
            <person name="Gautier V."/>
            <person name="Ament-Velasquez S.L."/>
            <person name="Kruys A."/>
            <person name="Hutchinson M.I."/>
            <person name="Powell A.J."/>
            <person name="Barry K."/>
            <person name="Miller A.N."/>
            <person name="Grigoriev I.V."/>
            <person name="Debuchy R."/>
            <person name="Gladieux P."/>
            <person name="Thoren M.H."/>
            <person name="Johannesson H."/>
        </authorList>
    </citation>
    <scope>NUCLEOTIDE SEQUENCE</scope>
    <source>
        <strain evidence="1">CBS 990.96</strain>
    </source>
</reference>
<evidence type="ECO:0000313" key="1">
    <source>
        <dbReference type="EMBL" id="KAK4225835.1"/>
    </source>
</evidence>
<gene>
    <name evidence="1" type="ORF">QBC38DRAFT_456838</name>
</gene>
<dbReference type="AlphaFoldDB" id="A0AAN7BM52"/>
<evidence type="ECO:0000313" key="2">
    <source>
        <dbReference type="Proteomes" id="UP001301958"/>
    </source>
</evidence>
<protein>
    <submittedName>
        <fullName evidence="1">Uncharacterized protein</fullName>
    </submittedName>
</protein>
<dbReference type="EMBL" id="MU865358">
    <property type="protein sequence ID" value="KAK4225835.1"/>
    <property type="molecule type" value="Genomic_DNA"/>
</dbReference>
<name>A0AAN7BM52_9PEZI</name>
<comment type="caution">
    <text evidence="1">The sequence shown here is derived from an EMBL/GenBank/DDBJ whole genome shotgun (WGS) entry which is preliminary data.</text>
</comment>
<proteinExistence type="predicted"/>
<keyword evidence="2" id="KW-1185">Reference proteome</keyword>
<organism evidence="1 2">
    <name type="scientific">Podospora fimiseda</name>
    <dbReference type="NCBI Taxonomy" id="252190"/>
    <lineage>
        <taxon>Eukaryota</taxon>
        <taxon>Fungi</taxon>
        <taxon>Dikarya</taxon>
        <taxon>Ascomycota</taxon>
        <taxon>Pezizomycotina</taxon>
        <taxon>Sordariomycetes</taxon>
        <taxon>Sordariomycetidae</taxon>
        <taxon>Sordariales</taxon>
        <taxon>Podosporaceae</taxon>
        <taxon>Podospora</taxon>
    </lineage>
</organism>
<accession>A0AAN7BM52</accession>
<dbReference type="Proteomes" id="UP001301958">
    <property type="component" value="Unassembled WGS sequence"/>
</dbReference>